<reference evidence="1" key="2">
    <citation type="journal article" date="2015" name="Fish Shellfish Immunol.">
        <title>Early steps in the European eel (Anguilla anguilla)-Vibrio vulnificus interaction in the gills: Role of the RtxA13 toxin.</title>
        <authorList>
            <person name="Callol A."/>
            <person name="Pajuelo D."/>
            <person name="Ebbesson L."/>
            <person name="Teles M."/>
            <person name="MacKenzie S."/>
            <person name="Amaro C."/>
        </authorList>
    </citation>
    <scope>NUCLEOTIDE SEQUENCE</scope>
</reference>
<dbReference type="AlphaFoldDB" id="A0A0E9R1L3"/>
<sequence length="31" mass="3608">MTVGTLLDTSPHICFLEMVWFLKHKCLLALF</sequence>
<organism evidence="1">
    <name type="scientific">Anguilla anguilla</name>
    <name type="common">European freshwater eel</name>
    <name type="synonym">Muraena anguilla</name>
    <dbReference type="NCBI Taxonomy" id="7936"/>
    <lineage>
        <taxon>Eukaryota</taxon>
        <taxon>Metazoa</taxon>
        <taxon>Chordata</taxon>
        <taxon>Craniata</taxon>
        <taxon>Vertebrata</taxon>
        <taxon>Euteleostomi</taxon>
        <taxon>Actinopterygii</taxon>
        <taxon>Neopterygii</taxon>
        <taxon>Teleostei</taxon>
        <taxon>Anguilliformes</taxon>
        <taxon>Anguillidae</taxon>
        <taxon>Anguilla</taxon>
    </lineage>
</organism>
<name>A0A0E9R1L3_ANGAN</name>
<protein>
    <submittedName>
        <fullName evidence="1">Uncharacterized protein</fullName>
    </submittedName>
</protein>
<evidence type="ECO:0000313" key="1">
    <source>
        <dbReference type="EMBL" id="JAH22345.1"/>
    </source>
</evidence>
<accession>A0A0E9R1L3</accession>
<reference evidence="1" key="1">
    <citation type="submission" date="2014-11" db="EMBL/GenBank/DDBJ databases">
        <authorList>
            <person name="Amaro Gonzalez C."/>
        </authorList>
    </citation>
    <scope>NUCLEOTIDE SEQUENCE</scope>
</reference>
<dbReference type="EMBL" id="GBXM01086232">
    <property type="protein sequence ID" value="JAH22345.1"/>
    <property type="molecule type" value="Transcribed_RNA"/>
</dbReference>
<proteinExistence type="predicted"/>